<dbReference type="KEGG" id="rpon:G3256_01005"/>
<dbReference type="RefSeq" id="WP_169642271.1">
    <property type="nucleotide sequence ID" value="NZ_CP048788.1"/>
</dbReference>
<sequence length="206" mass="23433">MTPKAVVFDIGNVLIEWQPERFYDAEIGEDRRRAMFAEVDLHGMNELVDQGHPFTETIYATAEKYPPWRDEIRMWHDRWIELATPAIDYSVRLMKALQAKGVPVFSLTNFGTGSYDYAATHYPFLREFDRDFISGHLRVTKPSEGIYARLEETSGLSGADLIFTDDRDDNIAAADARGWQTHLFEGPDGWAGRLISAGLLTEAEAR</sequence>
<dbReference type="InterPro" id="IPR023198">
    <property type="entry name" value="PGP-like_dom2"/>
</dbReference>
<organism evidence="1 2">
    <name type="scientific">Roseobacter ponti</name>
    <dbReference type="NCBI Taxonomy" id="1891787"/>
    <lineage>
        <taxon>Bacteria</taxon>
        <taxon>Pseudomonadati</taxon>
        <taxon>Pseudomonadota</taxon>
        <taxon>Alphaproteobacteria</taxon>
        <taxon>Rhodobacterales</taxon>
        <taxon>Roseobacteraceae</taxon>
        <taxon>Roseobacter</taxon>
    </lineage>
</organism>
<dbReference type="InterPro" id="IPR036412">
    <property type="entry name" value="HAD-like_sf"/>
</dbReference>
<keyword evidence="1" id="KW-0378">Hydrolase</keyword>
<dbReference type="PANTHER" id="PTHR43611:SF3">
    <property type="entry name" value="FLAVIN MONONUCLEOTIDE HYDROLASE 1, CHLOROPLATIC"/>
    <property type="match status" value="1"/>
</dbReference>
<dbReference type="Pfam" id="PF00702">
    <property type="entry name" value="Hydrolase"/>
    <property type="match status" value="1"/>
</dbReference>
<keyword evidence="2" id="KW-1185">Reference proteome</keyword>
<dbReference type="AlphaFoldDB" id="A0A858SWD9"/>
<dbReference type="NCBIfam" id="TIGR01509">
    <property type="entry name" value="HAD-SF-IA-v3"/>
    <property type="match status" value="1"/>
</dbReference>
<dbReference type="Proteomes" id="UP000503308">
    <property type="component" value="Chromosome"/>
</dbReference>
<dbReference type="InterPro" id="IPR023214">
    <property type="entry name" value="HAD_sf"/>
</dbReference>
<protein>
    <submittedName>
        <fullName evidence="1">HAD-IA family hydrolase</fullName>
    </submittedName>
</protein>
<dbReference type="EMBL" id="CP048788">
    <property type="protein sequence ID" value="QJF53054.1"/>
    <property type="molecule type" value="Genomic_DNA"/>
</dbReference>
<proteinExistence type="predicted"/>
<dbReference type="SUPFAM" id="SSF56784">
    <property type="entry name" value="HAD-like"/>
    <property type="match status" value="1"/>
</dbReference>
<dbReference type="GO" id="GO:0016787">
    <property type="term" value="F:hydrolase activity"/>
    <property type="evidence" value="ECO:0007669"/>
    <property type="project" value="UniProtKB-KW"/>
</dbReference>
<dbReference type="Gene3D" id="3.40.50.1000">
    <property type="entry name" value="HAD superfamily/HAD-like"/>
    <property type="match status" value="1"/>
</dbReference>
<dbReference type="SFLD" id="SFLDG01129">
    <property type="entry name" value="C1.5:_HAD__Beta-PGM__Phosphata"/>
    <property type="match status" value="1"/>
</dbReference>
<gene>
    <name evidence="1" type="ORF">G3256_01005</name>
</gene>
<dbReference type="InterPro" id="IPR006439">
    <property type="entry name" value="HAD-SF_hydro_IA"/>
</dbReference>
<evidence type="ECO:0000313" key="2">
    <source>
        <dbReference type="Proteomes" id="UP000503308"/>
    </source>
</evidence>
<accession>A0A858SWD9</accession>
<name>A0A858SWD9_9RHOB</name>
<dbReference type="PANTHER" id="PTHR43611">
    <property type="entry name" value="ALPHA-D-GLUCOSE 1-PHOSPHATE PHOSPHATASE"/>
    <property type="match status" value="1"/>
</dbReference>
<dbReference type="SFLD" id="SFLDS00003">
    <property type="entry name" value="Haloacid_Dehalogenase"/>
    <property type="match status" value="1"/>
</dbReference>
<dbReference type="Gene3D" id="1.10.150.240">
    <property type="entry name" value="Putative phosphatase, domain 2"/>
    <property type="match status" value="1"/>
</dbReference>
<reference evidence="1 2" key="1">
    <citation type="submission" date="2020-02" db="EMBL/GenBank/DDBJ databases">
        <title>Genome sequence of Roseobacter ponti.</title>
        <authorList>
            <person name="Hollensteiner J."/>
            <person name="Schneider D."/>
            <person name="Poehlein A."/>
            <person name="Daniel R."/>
        </authorList>
    </citation>
    <scope>NUCLEOTIDE SEQUENCE [LARGE SCALE GENOMIC DNA]</scope>
    <source>
        <strain evidence="1 2">DSM 106830</strain>
    </source>
</reference>
<evidence type="ECO:0000313" key="1">
    <source>
        <dbReference type="EMBL" id="QJF53054.1"/>
    </source>
</evidence>